<gene>
    <name evidence="4" type="primary">trbG_1</name>
    <name evidence="4" type="ORF">TUM4438_44390</name>
</gene>
<evidence type="ECO:0000313" key="4">
    <source>
        <dbReference type="EMBL" id="GIU52224.1"/>
    </source>
</evidence>
<dbReference type="NCBIfam" id="TIGR02775">
    <property type="entry name" value="TrbG_Ti"/>
    <property type="match status" value="1"/>
</dbReference>
<keyword evidence="2 3" id="KW-0732">Signal</keyword>
<proteinExistence type="inferred from homology"/>
<reference evidence="4" key="1">
    <citation type="submission" date="2021-05" db="EMBL/GenBank/DDBJ databases">
        <title>Molecular characterization for Shewanella algae harboring chromosomal blaOXA-55-like strains isolated from clinical and environment sample.</title>
        <authorList>
            <person name="Ohama Y."/>
            <person name="Aoki K."/>
            <person name="Harada S."/>
            <person name="Moriya K."/>
            <person name="Ishii Y."/>
            <person name="Tateda K."/>
        </authorList>
    </citation>
    <scope>NUCLEOTIDE SEQUENCE</scope>
    <source>
        <strain evidence="4">JCM 11563</strain>
    </source>
</reference>
<keyword evidence="5" id="KW-1185">Reference proteome</keyword>
<organism evidence="4 5">
    <name type="scientific">Shewanella sairae</name>
    <dbReference type="NCBI Taxonomy" id="190310"/>
    <lineage>
        <taxon>Bacteria</taxon>
        <taxon>Pseudomonadati</taxon>
        <taxon>Pseudomonadota</taxon>
        <taxon>Gammaproteobacteria</taxon>
        <taxon>Alteromonadales</taxon>
        <taxon>Shewanellaceae</taxon>
        <taxon>Shewanella</taxon>
    </lineage>
</organism>
<dbReference type="InterPro" id="IPR038161">
    <property type="entry name" value="VirB9/CagX/TrbG_C_sf"/>
</dbReference>
<dbReference type="InterPro" id="IPR014142">
    <property type="entry name" value="TrbG_Ti"/>
</dbReference>
<comment type="similarity">
    <text evidence="1">Belongs to the TrbG/VirB9 family.</text>
</comment>
<sequence length="287" mass="32199">MKYPILATLLLASTALPAFSQTAPLTSNEKQALQLSQKWIGKEHKAITDGSGRVTYFYGSTLPTVVCAPFKTCVLELDTGEVINQDGGLQIGDTVRWRVTPTVSGSGVNKRTQLIIKPTDVDLNTTLTIATNKRIYQVKLVSDKDKWMPIVNFEYPEARAAQWAKYQQDMQVETQLNTLPDGQRVPELDFNYDVSGKANFKPLRVYNDGQKTIIEMPAKVEHRTLPTLLVVNGNQQELVNYRYKNSYIHDGRRINGRFIVDQLSSAIMLVVDVGGDQESILIEYEGE</sequence>
<evidence type="ECO:0000256" key="3">
    <source>
        <dbReference type="SAM" id="SignalP"/>
    </source>
</evidence>
<comment type="caution">
    <text evidence="4">The sequence shown here is derived from an EMBL/GenBank/DDBJ whole genome shotgun (WGS) entry which is preliminary data.</text>
</comment>
<dbReference type="InterPro" id="IPR010258">
    <property type="entry name" value="Conjugal_tfr_TrbG/VirB9/CagX"/>
</dbReference>
<dbReference type="CDD" id="cd06911">
    <property type="entry name" value="VirB9_CagX_TrbG"/>
    <property type="match status" value="1"/>
</dbReference>
<accession>A0ABQ4PRH8</accession>
<dbReference type="Gene3D" id="2.60.40.2500">
    <property type="match status" value="1"/>
</dbReference>
<protein>
    <submittedName>
        <fullName evidence="4">Conjugal transfer protein TrbG</fullName>
    </submittedName>
</protein>
<feature type="signal peptide" evidence="3">
    <location>
        <begin position="1"/>
        <end position="20"/>
    </location>
</feature>
<evidence type="ECO:0000313" key="5">
    <source>
        <dbReference type="Proteomes" id="UP000887104"/>
    </source>
</evidence>
<dbReference type="Pfam" id="PF03524">
    <property type="entry name" value="CagX"/>
    <property type="match status" value="1"/>
</dbReference>
<dbReference type="Proteomes" id="UP000887104">
    <property type="component" value="Unassembled WGS sequence"/>
</dbReference>
<dbReference type="RefSeq" id="WP_220783403.1">
    <property type="nucleotide sequence ID" value="NZ_BPEY01000164.1"/>
</dbReference>
<dbReference type="InterPro" id="IPR033645">
    <property type="entry name" value="VirB9/CagX/TrbG_C"/>
</dbReference>
<evidence type="ECO:0000256" key="2">
    <source>
        <dbReference type="ARBA" id="ARBA00022729"/>
    </source>
</evidence>
<evidence type="ECO:0000256" key="1">
    <source>
        <dbReference type="ARBA" id="ARBA00006135"/>
    </source>
</evidence>
<dbReference type="EMBL" id="BPEY01000164">
    <property type="protein sequence ID" value="GIU52224.1"/>
    <property type="molecule type" value="Genomic_DNA"/>
</dbReference>
<name>A0ABQ4PRH8_9GAMM</name>
<feature type="chain" id="PRO_5046023807" evidence="3">
    <location>
        <begin position="21"/>
        <end position="287"/>
    </location>
</feature>